<gene>
    <name evidence="1" type="ORF">MRX98_12245</name>
</gene>
<sequence>MYTNDPRRREFNLTMSGRVDRFAEISPQRLVLAGYVGDTLQETVTIRPTRQHPFTITGVRLRDGQHLKFKMDRSSGQSAAEYRLHIENTKADAGRYVDQIFLETDSELHPEIRLAVSVFIRPAQSGGGS</sequence>
<accession>A0AA41ULC3</accession>
<evidence type="ECO:0000313" key="1">
    <source>
        <dbReference type="EMBL" id="MCJ8501346.1"/>
    </source>
</evidence>
<organism evidence="1 2">
    <name type="scientific">Desulfatitalea alkaliphila</name>
    <dbReference type="NCBI Taxonomy" id="2929485"/>
    <lineage>
        <taxon>Bacteria</taxon>
        <taxon>Pseudomonadati</taxon>
        <taxon>Thermodesulfobacteriota</taxon>
        <taxon>Desulfobacteria</taxon>
        <taxon>Desulfobacterales</taxon>
        <taxon>Desulfosarcinaceae</taxon>
        <taxon>Desulfatitalea</taxon>
    </lineage>
</organism>
<evidence type="ECO:0000313" key="2">
    <source>
        <dbReference type="Proteomes" id="UP001165427"/>
    </source>
</evidence>
<reference evidence="1" key="1">
    <citation type="submission" date="2022-04" db="EMBL/GenBank/DDBJ databases">
        <title>Desulfatitalea alkaliphila sp. nov., a novel anaerobic sulfate-reducing bacterium isolated from terrestrial mud volcano, Taman Peninsula, Russia.</title>
        <authorList>
            <person name="Khomyakova M.A."/>
            <person name="Merkel A.Y."/>
            <person name="Slobodkin A.I."/>
        </authorList>
    </citation>
    <scope>NUCLEOTIDE SEQUENCE</scope>
    <source>
        <strain evidence="1">M08but</strain>
    </source>
</reference>
<comment type="caution">
    <text evidence="1">The sequence shown here is derived from an EMBL/GenBank/DDBJ whole genome shotgun (WGS) entry which is preliminary data.</text>
</comment>
<dbReference type="AlphaFoldDB" id="A0AA41ULC3"/>
<name>A0AA41ULC3_9BACT</name>
<keyword evidence="2" id="KW-1185">Reference proteome</keyword>
<dbReference type="EMBL" id="JALJRB010000012">
    <property type="protein sequence ID" value="MCJ8501346.1"/>
    <property type="molecule type" value="Genomic_DNA"/>
</dbReference>
<protein>
    <submittedName>
        <fullName evidence="1">Uncharacterized protein</fullName>
    </submittedName>
</protein>
<proteinExistence type="predicted"/>
<dbReference type="Proteomes" id="UP001165427">
    <property type="component" value="Unassembled WGS sequence"/>
</dbReference>